<comment type="caution">
    <text evidence="2">The sequence shown here is derived from an EMBL/GenBank/DDBJ whole genome shotgun (WGS) entry which is preliminary data.</text>
</comment>
<sequence>MNWTVFWVALAAGAALVVAYLFFSQRQAAYLSILLYQQGNADAYLKELDSFSSKFFFGKRLRTLMTIDAYLQKNDNDALEVVFSEVDDKPMAAGDKLLVLQKEMSWRLGLGQMDKAADVYARIQDLKGRMKEKNRERYTDSFLEADYMNAIYLEHSGKYADDLVRKAKELKDDIPAGVYYYKAAQSYYLKKDMRKCTDALKRAQTRLKNTSYEAKINRLLKDGISDDLLDPRVI</sequence>
<keyword evidence="1" id="KW-1133">Transmembrane helix</keyword>
<dbReference type="AlphaFoldDB" id="A0A7X2NTC7"/>
<dbReference type="EMBL" id="VUMN01000023">
    <property type="protein sequence ID" value="MSS59098.1"/>
    <property type="molecule type" value="Genomic_DNA"/>
</dbReference>
<name>A0A7X2NTC7_9FIRM</name>
<feature type="transmembrane region" description="Helical" evidence="1">
    <location>
        <begin position="6"/>
        <end position="23"/>
    </location>
</feature>
<gene>
    <name evidence="2" type="ORF">FYJ51_09315</name>
</gene>
<proteinExistence type="predicted"/>
<accession>A0A7X2NTC7</accession>
<evidence type="ECO:0000256" key="1">
    <source>
        <dbReference type="SAM" id="Phobius"/>
    </source>
</evidence>
<evidence type="ECO:0000313" key="2">
    <source>
        <dbReference type="EMBL" id="MSS59098.1"/>
    </source>
</evidence>
<keyword evidence="1" id="KW-0812">Transmembrane</keyword>
<keyword evidence="3" id="KW-1185">Reference proteome</keyword>
<reference evidence="2 3" key="1">
    <citation type="submission" date="2019-08" db="EMBL/GenBank/DDBJ databases">
        <title>In-depth cultivation of the pig gut microbiome towards novel bacterial diversity and tailored functional studies.</title>
        <authorList>
            <person name="Wylensek D."/>
            <person name="Hitch T.C.A."/>
            <person name="Clavel T."/>
        </authorList>
    </citation>
    <scope>NUCLEOTIDE SEQUENCE [LARGE SCALE GENOMIC DNA]</scope>
    <source>
        <strain evidence="2 3">Oil+RF-744-GAM-WT-6</strain>
    </source>
</reference>
<evidence type="ECO:0000313" key="3">
    <source>
        <dbReference type="Proteomes" id="UP000461880"/>
    </source>
</evidence>
<organism evidence="2 3">
    <name type="scientific">Stecheria intestinalis</name>
    <dbReference type="NCBI Taxonomy" id="2606630"/>
    <lineage>
        <taxon>Bacteria</taxon>
        <taxon>Bacillati</taxon>
        <taxon>Bacillota</taxon>
        <taxon>Erysipelotrichia</taxon>
        <taxon>Erysipelotrichales</taxon>
        <taxon>Erysipelotrichaceae</taxon>
        <taxon>Stecheria</taxon>
    </lineage>
</organism>
<keyword evidence="1" id="KW-0472">Membrane</keyword>
<dbReference type="RefSeq" id="WP_154505219.1">
    <property type="nucleotide sequence ID" value="NZ_VUMN01000023.1"/>
</dbReference>
<protein>
    <submittedName>
        <fullName evidence="2">Uncharacterized protein</fullName>
    </submittedName>
</protein>
<dbReference type="Proteomes" id="UP000461880">
    <property type="component" value="Unassembled WGS sequence"/>
</dbReference>